<accession>A0A9D1APF2</accession>
<evidence type="ECO:0000313" key="2">
    <source>
        <dbReference type="Proteomes" id="UP000824242"/>
    </source>
</evidence>
<organism evidence="1 2">
    <name type="scientific">Candidatus Caccousia avicola</name>
    <dbReference type="NCBI Taxonomy" id="2840721"/>
    <lineage>
        <taxon>Bacteria</taxon>
        <taxon>Bacillati</taxon>
        <taxon>Bacillota</taxon>
        <taxon>Clostridia</taxon>
        <taxon>Eubacteriales</taxon>
        <taxon>Oscillospiraceae</taxon>
        <taxon>Oscillospiraceae incertae sedis</taxon>
        <taxon>Candidatus Caccousia</taxon>
    </lineage>
</organism>
<reference evidence="1" key="2">
    <citation type="journal article" date="2021" name="PeerJ">
        <title>Extensive microbial diversity within the chicken gut microbiome revealed by metagenomics and culture.</title>
        <authorList>
            <person name="Gilroy R."/>
            <person name="Ravi A."/>
            <person name="Getino M."/>
            <person name="Pursley I."/>
            <person name="Horton D.L."/>
            <person name="Alikhan N.F."/>
            <person name="Baker D."/>
            <person name="Gharbi K."/>
            <person name="Hall N."/>
            <person name="Watson M."/>
            <person name="Adriaenssens E.M."/>
            <person name="Foster-Nyarko E."/>
            <person name="Jarju S."/>
            <person name="Secka A."/>
            <person name="Antonio M."/>
            <person name="Oren A."/>
            <person name="Chaudhuri R.R."/>
            <person name="La Ragione R."/>
            <person name="Hildebrand F."/>
            <person name="Pallen M.J."/>
        </authorList>
    </citation>
    <scope>NUCLEOTIDE SEQUENCE</scope>
    <source>
        <strain evidence="1">ChiSxjej1B13-7958</strain>
    </source>
</reference>
<sequence>MQQETTLKVIFDWCLEHWSFVLFVLGTFVQFTPAIKCSPFTAICKWIGKAANGEVLERIAGLEKRADEQRHSIDENEMDRIRWEVLDFANDCRNHIKHTKDEFQHIISLNEKYHKLLKKYGDENGVFDAEYKYILELYRECQRNNSFL</sequence>
<protein>
    <submittedName>
        <fullName evidence="1">Uncharacterized protein</fullName>
    </submittedName>
</protein>
<comment type="caution">
    <text evidence="1">The sequence shown here is derived from an EMBL/GenBank/DDBJ whole genome shotgun (WGS) entry which is preliminary data.</text>
</comment>
<gene>
    <name evidence="1" type="ORF">IAB89_09715</name>
</gene>
<reference evidence="1" key="1">
    <citation type="submission" date="2020-10" db="EMBL/GenBank/DDBJ databases">
        <authorList>
            <person name="Gilroy R."/>
        </authorList>
    </citation>
    <scope>NUCLEOTIDE SEQUENCE</scope>
    <source>
        <strain evidence="1">ChiSxjej1B13-7958</strain>
    </source>
</reference>
<proteinExistence type="predicted"/>
<evidence type="ECO:0000313" key="1">
    <source>
        <dbReference type="EMBL" id="HIR47913.1"/>
    </source>
</evidence>
<dbReference type="AlphaFoldDB" id="A0A9D1APF2"/>
<name>A0A9D1APF2_9FIRM</name>
<dbReference type="EMBL" id="DVGZ01000106">
    <property type="protein sequence ID" value="HIR47913.1"/>
    <property type="molecule type" value="Genomic_DNA"/>
</dbReference>
<dbReference type="Proteomes" id="UP000824242">
    <property type="component" value="Unassembled WGS sequence"/>
</dbReference>